<evidence type="ECO:0000313" key="4">
    <source>
        <dbReference type="EMBL" id="VUC34981.1"/>
    </source>
</evidence>
<dbReference type="Proteomes" id="UP000766486">
    <property type="component" value="Unassembled WGS sequence"/>
</dbReference>
<dbReference type="InterPro" id="IPR051957">
    <property type="entry name" value="CRISP-LCCL_domain"/>
</dbReference>
<feature type="transmembrane region" description="Helical" evidence="2">
    <location>
        <begin position="542"/>
        <end position="561"/>
    </location>
</feature>
<dbReference type="PROSITE" id="PS50820">
    <property type="entry name" value="LCCL"/>
    <property type="match status" value="1"/>
</dbReference>
<dbReference type="Gene3D" id="2.170.130.20">
    <property type="entry name" value="LCCL-like domain"/>
    <property type="match status" value="1"/>
</dbReference>
<feature type="transmembrane region" description="Helical" evidence="2">
    <location>
        <begin position="344"/>
        <end position="368"/>
    </location>
</feature>
<keyword evidence="2" id="KW-0812">Transmembrane</keyword>
<dbReference type="InterPro" id="IPR004043">
    <property type="entry name" value="LCCL"/>
</dbReference>
<protein>
    <recommendedName>
        <fullName evidence="3">LCCL domain-containing protein</fullName>
    </recommendedName>
</protein>
<keyword evidence="2" id="KW-1133">Transmembrane helix</keyword>
<feature type="transmembrane region" description="Helical" evidence="2">
    <location>
        <begin position="161"/>
        <end position="178"/>
    </location>
</feature>
<feature type="region of interest" description="Disordered" evidence="1">
    <location>
        <begin position="27"/>
        <end position="96"/>
    </location>
</feature>
<dbReference type="InterPro" id="IPR036609">
    <property type="entry name" value="LCCL_sf"/>
</dbReference>
<keyword evidence="5" id="KW-1185">Reference proteome</keyword>
<organism evidence="4 5">
    <name type="scientific">Bionectria ochroleuca</name>
    <name type="common">Gliocladium roseum</name>
    <dbReference type="NCBI Taxonomy" id="29856"/>
    <lineage>
        <taxon>Eukaryota</taxon>
        <taxon>Fungi</taxon>
        <taxon>Dikarya</taxon>
        <taxon>Ascomycota</taxon>
        <taxon>Pezizomycotina</taxon>
        <taxon>Sordariomycetes</taxon>
        <taxon>Hypocreomycetidae</taxon>
        <taxon>Hypocreales</taxon>
        <taxon>Bionectriaceae</taxon>
        <taxon>Clonostachys</taxon>
    </lineage>
</organism>
<reference evidence="4 5" key="1">
    <citation type="submission" date="2019-06" db="EMBL/GenBank/DDBJ databases">
        <authorList>
            <person name="Broberg M."/>
        </authorList>
    </citation>
    <scope>NUCLEOTIDE SEQUENCE [LARGE SCALE GENOMIC DNA]</scope>
</reference>
<evidence type="ECO:0000259" key="3">
    <source>
        <dbReference type="PROSITE" id="PS50820"/>
    </source>
</evidence>
<feature type="transmembrane region" description="Helical" evidence="2">
    <location>
        <begin position="468"/>
        <end position="488"/>
    </location>
</feature>
<dbReference type="EMBL" id="CABFNS010000899">
    <property type="protein sequence ID" value="VUC34981.1"/>
    <property type="molecule type" value="Genomic_DNA"/>
</dbReference>
<dbReference type="Pfam" id="PF03815">
    <property type="entry name" value="LCCL"/>
    <property type="match status" value="1"/>
</dbReference>
<dbReference type="SUPFAM" id="SSF69848">
    <property type="entry name" value="LCCL domain"/>
    <property type="match status" value="1"/>
</dbReference>
<accession>A0ABY6UYE2</accession>
<feature type="transmembrane region" description="Helical" evidence="2">
    <location>
        <begin position="388"/>
        <end position="411"/>
    </location>
</feature>
<feature type="compositionally biased region" description="Polar residues" evidence="1">
    <location>
        <begin position="86"/>
        <end position="95"/>
    </location>
</feature>
<feature type="transmembrane region" description="Helical" evidence="2">
    <location>
        <begin position="500"/>
        <end position="522"/>
    </location>
</feature>
<sequence length="704" mass="78287">MVVYHDEEDQPLMTDIERLDSDAAVTAQRGDGTPNANAADQSGAAHPDAPLDQVNTTTNNHNSTVAGTPGQDRAGVPLEIDHDDTNNNSGTSTPRFLQDESTWKHWKWIPYPVRRVCKTVTKWSRGPVSPQPYRIRPFFPAVQEYPLRLAERFLPGHKRRFWVLSLYFSIWLIIFVLLKRQETLSSSIPDWGEPQNIGCGVSFWSADNGCNVNGNDCRPFNDSGFPFRCSAHCTSYQVLNPRAVGDQEIVYRPFIIGGPSSNDQGISDAIYRGDSYICGSAIHSGLFSNEEGGCGIVKLVGEHHDYIASSRNGISSIGFDSYFPLSYQFVPDIKCAATDMRWSILALGVVFTSILSLFTSSPALFFFPNFVGIFWTTGMSTDPPNIRVVAALFSNIAGKFLPAMFVAWVMFDKMGVRRTLGKLTAQIEKTVLWLGPCWVGALNNYTLSFIPIQRLNAHDLQQQPGAKAALSIIILILIVIVGFQAWYFREEGRFLKYIKLYALFIGSIIIFLLIPGLNLRLHHYILALLLLPGTSLQTRPSLIYQGLLVGLFINGVARWGFDPVLQTSAALRGDAPLGSALPTIHPPVIQMASSNTGTSNITFSWEPTNDREIDGVSILVNDVERFRTYFEDSEDHEASFTWTREADLGMPEYFRFAFVTGSVSGDYTKAGTWTKDGGWVEMGPGPSKAKVRSLDSSERFHIER</sequence>
<proteinExistence type="predicted"/>
<name>A0ABY6UYE2_BIOOC</name>
<evidence type="ECO:0000256" key="1">
    <source>
        <dbReference type="SAM" id="MobiDB-lite"/>
    </source>
</evidence>
<feature type="domain" description="LCCL" evidence="3">
    <location>
        <begin position="265"/>
        <end position="317"/>
    </location>
</feature>
<comment type="caution">
    <text evidence="4">The sequence shown here is derived from an EMBL/GenBank/DDBJ whole genome shotgun (WGS) entry which is preliminary data.</text>
</comment>
<evidence type="ECO:0000256" key="2">
    <source>
        <dbReference type="SAM" id="Phobius"/>
    </source>
</evidence>
<keyword evidence="2" id="KW-0472">Membrane</keyword>
<dbReference type="SMART" id="SM00603">
    <property type="entry name" value="LCCL"/>
    <property type="match status" value="1"/>
</dbReference>
<feature type="compositionally biased region" description="Low complexity" evidence="1">
    <location>
        <begin position="55"/>
        <end position="64"/>
    </location>
</feature>
<dbReference type="PANTHER" id="PTHR31331:SF8">
    <property type="entry name" value="LCCL DOMAIN PROTEIN (AFU_ORTHOLOGUE AFUA_5G02970)"/>
    <property type="match status" value="1"/>
</dbReference>
<feature type="transmembrane region" description="Helical" evidence="2">
    <location>
        <begin position="431"/>
        <end position="452"/>
    </location>
</feature>
<dbReference type="PANTHER" id="PTHR31331">
    <property type="entry name" value="LCCL DOMAIN PROTEIN (AFU_ORTHOLOGUE AFUA_5G08630)"/>
    <property type="match status" value="1"/>
</dbReference>
<evidence type="ECO:0000313" key="5">
    <source>
        <dbReference type="Proteomes" id="UP000766486"/>
    </source>
</evidence>
<gene>
    <name evidence="4" type="ORF">CLO192961_LOCUS399307</name>
</gene>